<gene>
    <name evidence="4" type="ORF">FYC62_04405</name>
</gene>
<dbReference type="Proteomes" id="UP000323653">
    <property type="component" value="Chromosome"/>
</dbReference>
<reference evidence="4 5" key="1">
    <citation type="submission" date="2019-08" db="EMBL/GenBank/DDBJ databases">
        <title>Pedobacter sp. nov., isolated from Han river, South Korea.</title>
        <authorList>
            <person name="Lee D.-H."/>
            <person name="Kim Y.-S."/>
            <person name="Hwang E.-M."/>
            <person name="Le Tran T.C."/>
            <person name="Cha C.-J."/>
        </authorList>
    </citation>
    <scope>NUCLEOTIDE SEQUENCE [LARGE SCALE GENOMIC DNA]</scope>
    <source>
        <strain evidence="4 5">CJ43</strain>
    </source>
</reference>
<proteinExistence type="predicted"/>
<name>A0A5C0VG20_9SPHI</name>
<protein>
    <submittedName>
        <fullName evidence="4">Metallophosphoesterase</fullName>
    </submittedName>
</protein>
<evidence type="ECO:0000313" key="5">
    <source>
        <dbReference type="Proteomes" id="UP000323653"/>
    </source>
</evidence>
<dbReference type="PANTHER" id="PTHR10161:SF14">
    <property type="entry name" value="TARTRATE-RESISTANT ACID PHOSPHATASE TYPE 5"/>
    <property type="match status" value="1"/>
</dbReference>
<dbReference type="AlphaFoldDB" id="A0A5C0VG20"/>
<dbReference type="Gene3D" id="3.60.21.10">
    <property type="match status" value="2"/>
</dbReference>
<accession>A0A5C0VG20</accession>
<evidence type="ECO:0000256" key="1">
    <source>
        <dbReference type="ARBA" id="ARBA00022729"/>
    </source>
</evidence>
<keyword evidence="1" id="KW-0732">Signal</keyword>
<dbReference type="PANTHER" id="PTHR10161">
    <property type="entry name" value="TARTRATE-RESISTANT ACID PHOSPHATASE TYPE 5"/>
    <property type="match status" value="1"/>
</dbReference>
<dbReference type="KEGG" id="pej:FYC62_04405"/>
<sequence>MFNNNLTFEVLLIGDSGNISRNKPDAALELLKNHLPQHENSVVIFLGDNIYPNGLPAPGTILREDAETVLKKHHEALKDYKGKVVFISGNHDWNKGKANGLAFVLRQEEYLQQLFDDKFSYLPPQGCPGPSEVILNDDLVLIAINTQWWVQKGVRPIGKQYGCDVENEAQFFTKLEQLLSKHQSKKILVIGHYPIYSYSLHGGKYKLKHHLFPFTLYKKKAYLPLPFVGSLLPLYRKYVGAREDLAHPRFKILRKRLKEIFRKYPGLIYAAGHEHNLQYIEKYHNHYIVSGAASKATYVLDGKYSRFGISGKGFFKLKLYKNLKIKTEVLITDKDNPMGELVYQGWIV</sequence>
<dbReference type="Pfam" id="PF00149">
    <property type="entry name" value="Metallophos"/>
    <property type="match status" value="1"/>
</dbReference>
<feature type="domain" description="Calcineurin-like phosphoesterase" evidence="3">
    <location>
        <begin position="10"/>
        <end position="208"/>
    </location>
</feature>
<keyword evidence="5" id="KW-1185">Reference proteome</keyword>
<organism evidence="4 5">
    <name type="scientific">Pedobacter aquae</name>
    <dbReference type="NCBI Taxonomy" id="2605747"/>
    <lineage>
        <taxon>Bacteria</taxon>
        <taxon>Pseudomonadati</taxon>
        <taxon>Bacteroidota</taxon>
        <taxon>Sphingobacteriia</taxon>
        <taxon>Sphingobacteriales</taxon>
        <taxon>Sphingobacteriaceae</taxon>
        <taxon>Pedobacter</taxon>
    </lineage>
</organism>
<evidence type="ECO:0000313" key="4">
    <source>
        <dbReference type="EMBL" id="QEK50999.1"/>
    </source>
</evidence>
<evidence type="ECO:0000259" key="3">
    <source>
        <dbReference type="Pfam" id="PF00149"/>
    </source>
</evidence>
<dbReference type="InterPro" id="IPR004843">
    <property type="entry name" value="Calcineurin-like_PHP"/>
</dbReference>
<dbReference type="InterPro" id="IPR029052">
    <property type="entry name" value="Metallo-depent_PP-like"/>
</dbReference>
<dbReference type="SUPFAM" id="SSF56300">
    <property type="entry name" value="Metallo-dependent phosphatases"/>
    <property type="match status" value="1"/>
</dbReference>
<dbReference type="EMBL" id="CP043329">
    <property type="protein sequence ID" value="QEK50999.1"/>
    <property type="molecule type" value="Genomic_DNA"/>
</dbReference>
<dbReference type="RefSeq" id="WP_149074065.1">
    <property type="nucleotide sequence ID" value="NZ_CP043329.1"/>
</dbReference>
<dbReference type="GO" id="GO:0016787">
    <property type="term" value="F:hydrolase activity"/>
    <property type="evidence" value="ECO:0007669"/>
    <property type="project" value="UniProtKB-KW"/>
</dbReference>
<keyword evidence="2" id="KW-0378">Hydrolase</keyword>
<dbReference type="InterPro" id="IPR051558">
    <property type="entry name" value="Metallophosphoesterase_PAP"/>
</dbReference>
<evidence type="ECO:0000256" key="2">
    <source>
        <dbReference type="ARBA" id="ARBA00022801"/>
    </source>
</evidence>